<name>A0ABX0Y7K1_9ACTN</name>
<gene>
    <name evidence="2" type="ORF">HC031_27925</name>
</gene>
<proteinExistence type="predicted"/>
<reference evidence="2 3" key="1">
    <citation type="submission" date="2020-03" db="EMBL/GenBank/DDBJ databases">
        <title>WGS of the type strain of Planosporangium spp.</title>
        <authorList>
            <person name="Thawai C."/>
        </authorList>
    </citation>
    <scope>NUCLEOTIDE SEQUENCE [LARGE SCALE GENOMIC DNA]</scope>
    <source>
        <strain evidence="2 3">TBRC 5610</strain>
    </source>
</reference>
<organism evidence="2 3">
    <name type="scientific">Planosporangium thailandense</name>
    <dbReference type="NCBI Taxonomy" id="765197"/>
    <lineage>
        <taxon>Bacteria</taxon>
        <taxon>Bacillati</taxon>
        <taxon>Actinomycetota</taxon>
        <taxon>Actinomycetes</taxon>
        <taxon>Micromonosporales</taxon>
        <taxon>Micromonosporaceae</taxon>
        <taxon>Planosporangium</taxon>
    </lineage>
</organism>
<dbReference type="RefSeq" id="WP_167928427.1">
    <property type="nucleotide sequence ID" value="NZ_JAATVY010000031.1"/>
</dbReference>
<keyword evidence="3" id="KW-1185">Reference proteome</keyword>
<dbReference type="InterPro" id="IPR014729">
    <property type="entry name" value="Rossmann-like_a/b/a_fold"/>
</dbReference>
<dbReference type="Gene3D" id="3.40.50.620">
    <property type="entry name" value="HUPs"/>
    <property type="match status" value="2"/>
</dbReference>
<dbReference type="InterPro" id="IPR006016">
    <property type="entry name" value="UspA"/>
</dbReference>
<evidence type="ECO:0000313" key="3">
    <source>
        <dbReference type="Proteomes" id="UP000722989"/>
    </source>
</evidence>
<evidence type="ECO:0000313" key="2">
    <source>
        <dbReference type="EMBL" id="NJC73525.1"/>
    </source>
</evidence>
<protein>
    <submittedName>
        <fullName evidence="2">Universal stress protein</fullName>
    </submittedName>
</protein>
<sequence length="281" mass="28835">MTVAQMTVAQMTAAPVTRVLAALDRGPAAKPVLAAARALAALVGAEATALHVRVDGDQVPRSLAAAAGVPLRVVGGDVVANLVAAAGAPEVVALVIGARGIPADPRPLGAVAAATATAVAKPVMVVPPDAVPPARYRRVLVPLEGSVETSLAPRPLIELAVAVGLDVVALHVLGLDTVPAFTDQPQHEFPVWADEFLARHCPWGSGAARLETRVGRCEDIVPLIARECGCDLIVLAWSQAFTPGRARVVRGALQRCRVPVVLVPVRTPAGAGRAEVEAQPP</sequence>
<comment type="caution">
    <text evidence="2">The sequence shown here is derived from an EMBL/GenBank/DDBJ whole genome shotgun (WGS) entry which is preliminary data.</text>
</comment>
<accession>A0ABX0Y7K1</accession>
<dbReference type="EMBL" id="JAATVY010000031">
    <property type="protein sequence ID" value="NJC73525.1"/>
    <property type="molecule type" value="Genomic_DNA"/>
</dbReference>
<feature type="domain" description="UspA" evidence="1">
    <location>
        <begin position="136"/>
        <end position="264"/>
    </location>
</feature>
<dbReference type="SUPFAM" id="SSF52402">
    <property type="entry name" value="Adenine nucleotide alpha hydrolases-like"/>
    <property type="match status" value="2"/>
</dbReference>
<evidence type="ECO:0000259" key="1">
    <source>
        <dbReference type="Pfam" id="PF00582"/>
    </source>
</evidence>
<dbReference type="Pfam" id="PF00582">
    <property type="entry name" value="Usp"/>
    <property type="match status" value="1"/>
</dbReference>
<dbReference type="Proteomes" id="UP000722989">
    <property type="component" value="Unassembled WGS sequence"/>
</dbReference>